<protein>
    <submittedName>
        <fullName evidence="2">DinB family protein</fullName>
    </submittedName>
</protein>
<organism evidence="2 3">
    <name type="scientific">Algibacter aquimarinus</name>
    <dbReference type="NCBI Taxonomy" id="1136748"/>
    <lineage>
        <taxon>Bacteria</taxon>
        <taxon>Pseudomonadati</taxon>
        <taxon>Bacteroidota</taxon>
        <taxon>Flavobacteriia</taxon>
        <taxon>Flavobacteriales</taxon>
        <taxon>Flavobacteriaceae</taxon>
        <taxon>Algibacter</taxon>
    </lineage>
</organism>
<dbReference type="Proteomes" id="UP001501692">
    <property type="component" value="Unassembled WGS sequence"/>
</dbReference>
<keyword evidence="3" id="KW-1185">Reference proteome</keyword>
<dbReference type="Gene3D" id="1.20.120.450">
    <property type="entry name" value="dinb family like domain"/>
    <property type="match status" value="1"/>
</dbReference>
<dbReference type="Pfam" id="PF12867">
    <property type="entry name" value="DinB_2"/>
    <property type="match status" value="1"/>
</dbReference>
<reference evidence="3" key="1">
    <citation type="journal article" date="2019" name="Int. J. Syst. Evol. Microbiol.">
        <title>The Global Catalogue of Microorganisms (GCM) 10K type strain sequencing project: providing services to taxonomists for standard genome sequencing and annotation.</title>
        <authorList>
            <consortium name="The Broad Institute Genomics Platform"/>
            <consortium name="The Broad Institute Genome Sequencing Center for Infectious Disease"/>
            <person name="Wu L."/>
            <person name="Ma J."/>
        </authorList>
    </citation>
    <scope>NUCLEOTIDE SEQUENCE [LARGE SCALE GENOMIC DNA]</scope>
    <source>
        <strain evidence="3">JCM 18287</strain>
    </source>
</reference>
<dbReference type="SUPFAM" id="SSF109854">
    <property type="entry name" value="DinB/YfiT-like putative metalloenzymes"/>
    <property type="match status" value="1"/>
</dbReference>
<evidence type="ECO:0000259" key="1">
    <source>
        <dbReference type="Pfam" id="PF12867"/>
    </source>
</evidence>
<feature type="domain" description="DinB-like" evidence="1">
    <location>
        <begin position="32"/>
        <end position="165"/>
    </location>
</feature>
<name>A0ABP9HQ65_9FLAO</name>
<accession>A0ABP9HQ65</accession>
<dbReference type="EMBL" id="BAABJK010000009">
    <property type="protein sequence ID" value="GAA4975600.1"/>
    <property type="molecule type" value="Genomic_DNA"/>
</dbReference>
<sequence length="172" mass="19903">MKVSDLNASEYNNYYQTYISKVSNTASLVESYKEAQNQVTSFFKAIPDNKLEFKYAPGKWTIKEVFQHIIDTERVFMYRCFRIARHDKTPLSGFEQDDYIVPSKSNFKTMDMLVEEYQTVRQSSIVLLKSLNHEDLKFIGNASGSNVSARAAAFIILGHEIHHIDVIKNKYL</sequence>
<dbReference type="RefSeq" id="WP_345169976.1">
    <property type="nucleotide sequence ID" value="NZ_BAABJK010000009.1"/>
</dbReference>
<evidence type="ECO:0000313" key="2">
    <source>
        <dbReference type="EMBL" id="GAA4975600.1"/>
    </source>
</evidence>
<proteinExistence type="predicted"/>
<dbReference type="InterPro" id="IPR024775">
    <property type="entry name" value="DinB-like"/>
</dbReference>
<evidence type="ECO:0000313" key="3">
    <source>
        <dbReference type="Proteomes" id="UP001501692"/>
    </source>
</evidence>
<gene>
    <name evidence="2" type="ORF">GCM10023315_27900</name>
</gene>
<comment type="caution">
    <text evidence="2">The sequence shown here is derived from an EMBL/GenBank/DDBJ whole genome shotgun (WGS) entry which is preliminary data.</text>
</comment>
<dbReference type="InterPro" id="IPR034660">
    <property type="entry name" value="DinB/YfiT-like"/>
</dbReference>